<dbReference type="PANTHER" id="PTHR43841:SF1">
    <property type="entry name" value="3-HYDROXYACYL-THIOESTER DEHYDRATASE X"/>
    <property type="match status" value="1"/>
</dbReference>
<dbReference type="InterPro" id="IPR002539">
    <property type="entry name" value="MaoC-like_dom"/>
</dbReference>
<dbReference type="Gene3D" id="3.10.129.10">
    <property type="entry name" value="Hotdog Thioesterase"/>
    <property type="match status" value="1"/>
</dbReference>
<dbReference type="SUPFAM" id="SSF54637">
    <property type="entry name" value="Thioesterase/thiol ester dehydrase-isomerase"/>
    <property type="match status" value="2"/>
</dbReference>
<dbReference type="RefSeq" id="WP_087470951.1">
    <property type="nucleotide sequence ID" value="NZ_CP021383.1"/>
</dbReference>
<name>A0A1Y0HWP2_CELCE</name>
<dbReference type="AlphaFoldDB" id="A0A1Y0HWP2"/>
<feature type="compositionally biased region" description="Low complexity" evidence="2">
    <location>
        <begin position="1"/>
        <end position="21"/>
    </location>
</feature>
<feature type="region of interest" description="Disordered" evidence="2">
    <location>
        <begin position="1"/>
        <end position="22"/>
    </location>
</feature>
<dbReference type="Pfam" id="PF01575">
    <property type="entry name" value="MaoC_dehydratas"/>
    <property type="match status" value="1"/>
</dbReference>
<protein>
    <recommendedName>
        <fullName evidence="3">MaoC-like domain-containing protein</fullName>
    </recommendedName>
</protein>
<dbReference type="OrthoDB" id="9774179at2"/>
<feature type="domain" description="MaoC-like" evidence="3">
    <location>
        <begin position="237"/>
        <end position="317"/>
    </location>
</feature>
<proteinExistence type="inferred from homology"/>
<dbReference type="KEGG" id="cceu:CBR64_11035"/>
<reference evidence="4 5" key="1">
    <citation type="submission" date="2017-05" db="EMBL/GenBank/DDBJ databases">
        <authorList>
            <person name="Song R."/>
            <person name="Chenine A.L."/>
            <person name="Ruprecht R.M."/>
        </authorList>
    </citation>
    <scope>NUCLEOTIDE SEQUENCE [LARGE SCALE GENOMIC DNA]</scope>
    <source>
        <strain evidence="4 5">PSBB019</strain>
    </source>
</reference>
<dbReference type="InterPro" id="IPR029069">
    <property type="entry name" value="HotDog_dom_sf"/>
</dbReference>
<dbReference type="Proteomes" id="UP000196228">
    <property type="component" value="Chromosome"/>
</dbReference>
<evidence type="ECO:0000256" key="1">
    <source>
        <dbReference type="ARBA" id="ARBA00005254"/>
    </source>
</evidence>
<dbReference type="EMBL" id="CP021383">
    <property type="protein sequence ID" value="ARU51936.1"/>
    <property type="molecule type" value="Genomic_DNA"/>
</dbReference>
<evidence type="ECO:0000313" key="4">
    <source>
        <dbReference type="EMBL" id="ARU51936.1"/>
    </source>
</evidence>
<gene>
    <name evidence="4" type="ORF">CBR64_11035</name>
</gene>
<evidence type="ECO:0000313" key="5">
    <source>
        <dbReference type="Proteomes" id="UP000196228"/>
    </source>
</evidence>
<comment type="similarity">
    <text evidence="1">Belongs to the enoyl-CoA hydratase/isomerase family.</text>
</comment>
<sequence>MTAAPTSTDGAAATPAGTPPARVETLPAIPGLGGLYVRGVAASGRIAAAHRLPGGGGRRDLALPDVTYRVAGVPTGDAAAPGHVGSAAHLARYARLVGEAPSEVLPAGYLHVLGFPLATAVMVRTDFPLPLLGMVHLANSVSVLRPVRLGDTLEVRAWAERLRPHRRGVQVDLVTEVSVERTDEERASGTGLPATTLAYRGVSTYLAKGVTLPGDPADEDGTAASGTEAFVPPLPTARWALGPATGRAYAAVSGDRNPIHTSGLGAKAFGFPRAIAHGMYTAARALAEAGPRRGDAYDWTVSFAKPVLLPSTVDVALRPAGDVPAAVRDAVGQVAPAVPDGAGDPTTGVVYQAWDGKGRLHLVGRITPRS</sequence>
<evidence type="ECO:0000256" key="2">
    <source>
        <dbReference type="SAM" id="MobiDB-lite"/>
    </source>
</evidence>
<accession>A0A1Y0HWP2</accession>
<evidence type="ECO:0000259" key="3">
    <source>
        <dbReference type="Pfam" id="PF01575"/>
    </source>
</evidence>
<organism evidence="4 5">
    <name type="scientific">Cellulosimicrobium cellulans</name>
    <name type="common">Arthrobacter luteus</name>
    <dbReference type="NCBI Taxonomy" id="1710"/>
    <lineage>
        <taxon>Bacteria</taxon>
        <taxon>Bacillati</taxon>
        <taxon>Actinomycetota</taxon>
        <taxon>Actinomycetes</taxon>
        <taxon>Micrococcales</taxon>
        <taxon>Promicromonosporaceae</taxon>
        <taxon>Cellulosimicrobium</taxon>
    </lineage>
</organism>
<dbReference type="PANTHER" id="PTHR43841">
    <property type="entry name" value="3-HYDROXYACYL-THIOESTER DEHYDRATASE HTDX-RELATED"/>
    <property type="match status" value="1"/>
</dbReference>